<feature type="compositionally biased region" description="Basic and acidic residues" evidence="1">
    <location>
        <begin position="258"/>
        <end position="267"/>
    </location>
</feature>
<dbReference type="eggNOG" id="ENOG5032P53">
    <property type="taxonomic scope" value="Bacteria"/>
</dbReference>
<dbReference type="OrthoDB" id="4188495at2"/>
<keyword evidence="3" id="KW-1185">Reference proteome</keyword>
<comment type="caution">
    <text evidence="2">The sequence shown here is derived from an EMBL/GenBank/DDBJ whole genome shotgun (WGS) entry which is preliminary data.</text>
</comment>
<name>A0A0A0K257_9MICO</name>
<feature type="compositionally biased region" description="Basic residues" evidence="1">
    <location>
        <begin position="268"/>
        <end position="278"/>
    </location>
</feature>
<reference evidence="2 3" key="1">
    <citation type="submission" date="2013-08" db="EMBL/GenBank/DDBJ databases">
        <title>The genome sequence of Knoellia aerolata.</title>
        <authorList>
            <person name="Zhu W."/>
            <person name="Wang G."/>
        </authorList>
    </citation>
    <scope>NUCLEOTIDE SEQUENCE [LARGE SCALE GENOMIC DNA]</scope>
    <source>
        <strain evidence="2 3">DSM 18566</strain>
    </source>
</reference>
<evidence type="ECO:0000313" key="3">
    <source>
        <dbReference type="Proteomes" id="UP000030013"/>
    </source>
</evidence>
<dbReference type="AlphaFoldDB" id="A0A0A0K257"/>
<accession>A0A0A0K257</accession>
<sequence length="300" mass="33415">MTTSDSSSVATYDEARAEVLRLTGRNYGIVRHLFVQHPRGSAVRPSTLGTLVNKRKHRALLLYLLLLTIWPMLEKRREPFEGALWARLLSTEKGTAWTTSDISKAWTDLEGLGLIDRTREGRAVRVTPRREDGKSKWTAPGQVGKDRKETYFSLPGAFWTSGLFADLKLPGLAVLLIVAAETSKGDEVWLSYERAAEWYGLSAASFKNGTRDLEEWGLLTRRPETIKAPLSPTGSTTKWWYSLNGAYSSAARAAAQDLARKEREVRTKKQAATKKRTKSLAPKTRGRAPASPARQGRSAK</sequence>
<feature type="region of interest" description="Disordered" evidence="1">
    <location>
        <begin position="258"/>
        <end position="300"/>
    </location>
</feature>
<protein>
    <submittedName>
        <fullName evidence="2">Uncharacterized protein</fullName>
    </submittedName>
</protein>
<dbReference type="STRING" id="1385519.N801_04095"/>
<organism evidence="2 3">
    <name type="scientific">Knoellia aerolata DSM 18566</name>
    <dbReference type="NCBI Taxonomy" id="1385519"/>
    <lineage>
        <taxon>Bacteria</taxon>
        <taxon>Bacillati</taxon>
        <taxon>Actinomycetota</taxon>
        <taxon>Actinomycetes</taxon>
        <taxon>Micrococcales</taxon>
        <taxon>Intrasporangiaceae</taxon>
        <taxon>Knoellia</taxon>
    </lineage>
</organism>
<proteinExistence type="predicted"/>
<dbReference type="EMBL" id="AVPL01000011">
    <property type="protein sequence ID" value="KGN41871.1"/>
    <property type="molecule type" value="Genomic_DNA"/>
</dbReference>
<evidence type="ECO:0000313" key="2">
    <source>
        <dbReference type="EMBL" id="KGN41871.1"/>
    </source>
</evidence>
<dbReference type="Proteomes" id="UP000030013">
    <property type="component" value="Unassembled WGS sequence"/>
</dbReference>
<evidence type="ECO:0000256" key="1">
    <source>
        <dbReference type="SAM" id="MobiDB-lite"/>
    </source>
</evidence>
<gene>
    <name evidence="2" type="ORF">N801_04095</name>
</gene>
<dbReference type="RefSeq" id="WP_052112683.1">
    <property type="nucleotide sequence ID" value="NZ_AVPL01000011.1"/>
</dbReference>